<gene>
    <name evidence="2" type="ORF">ABIF29_000492</name>
    <name evidence="1" type="ORF">JOH49_001304</name>
</gene>
<dbReference type="EMBL" id="JAFICZ010000001">
    <property type="protein sequence ID" value="MBP1291551.1"/>
    <property type="molecule type" value="Genomic_DNA"/>
</dbReference>
<accession>A0A1E3EI81</accession>
<reference evidence="2 4" key="2">
    <citation type="submission" date="2024-07" db="EMBL/GenBank/DDBJ databases">
        <title>Genomic Encyclopedia of Type Strains, Phase V (KMG-V): Genome sequencing to study the core and pangenomes of soil and plant-associated prokaryotes.</title>
        <authorList>
            <person name="Whitman W."/>
        </authorList>
    </citation>
    <scope>NUCLEOTIDE SEQUENCE [LARGE SCALE GENOMIC DNA]</scope>
    <source>
        <strain evidence="2 4">USDA 415</strain>
    </source>
</reference>
<dbReference type="EMBL" id="JBGBZA010000002">
    <property type="protein sequence ID" value="MEY9313693.1"/>
    <property type="molecule type" value="Genomic_DNA"/>
</dbReference>
<dbReference type="RefSeq" id="WP_016843300.1">
    <property type="nucleotide sequence ID" value="NZ_BJNL01000018.1"/>
</dbReference>
<dbReference type="OrthoDB" id="9806245at2"/>
<organism evidence="1 3">
    <name type="scientific">Bradyrhizobium elkanii</name>
    <dbReference type="NCBI Taxonomy" id="29448"/>
    <lineage>
        <taxon>Bacteria</taxon>
        <taxon>Pseudomonadati</taxon>
        <taxon>Pseudomonadota</taxon>
        <taxon>Alphaproteobacteria</taxon>
        <taxon>Hyphomicrobiales</taxon>
        <taxon>Nitrobacteraceae</taxon>
        <taxon>Bradyrhizobium</taxon>
    </lineage>
</organism>
<proteinExistence type="predicted"/>
<dbReference type="Proteomes" id="UP000673383">
    <property type="component" value="Unassembled WGS sequence"/>
</dbReference>
<dbReference type="AlphaFoldDB" id="A0A1E3EI81"/>
<keyword evidence="4" id="KW-1185">Reference proteome</keyword>
<evidence type="ECO:0000313" key="3">
    <source>
        <dbReference type="Proteomes" id="UP000673383"/>
    </source>
</evidence>
<name>A0A1E3EI81_BRAEL</name>
<dbReference type="Proteomes" id="UP001565471">
    <property type="component" value="Unassembled WGS sequence"/>
</dbReference>
<dbReference type="GeneID" id="92957934"/>
<reference evidence="1" key="1">
    <citation type="submission" date="2021-02" db="EMBL/GenBank/DDBJ databases">
        <title>Genomic Encyclopedia of Type Strains, Phase IV (KMG-V): Genome sequencing to study the core and pangenomes of soil and plant-associated prokaryotes.</title>
        <authorList>
            <person name="Whitman W."/>
        </authorList>
    </citation>
    <scope>NUCLEOTIDE SEQUENCE</scope>
    <source>
        <strain evidence="1">USDA 406</strain>
    </source>
</reference>
<evidence type="ECO:0000313" key="2">
    <source>
        <dbReference type="EMBL" id="MEY9313693.1"/>
    </source>
</evidence>
<evidence type="ECO:0000313" key="4">
    <source>
        <dbReference type="Proteomes" id="UP001565471"/>
    </source>
</evidence>
<evidence type="ECO:0000313" key="1">
    <source>
        <dbReference type="EMBL" id="MBP1291551.1"/>
    </source>
</evidence>
<sequence>MTKLELMKVKDAAKELPDHFAMDWQTIASAPFDRDLEVAVLDAGETHAVVFPCRRVLRGWVSAETAAPVAIHPTHWREWKASNSALFVVLGPGIAQGGDL</sequence>
<comment type="caution">
    <text evidence="1">The sequence shown here is derived from an EMBL/GenBank/DDBJ whole genome shotgun (WGS) entry which is preliminary data.</text>
</comment>
<protein>
    <submittedName>
        <fullName evidence="1">Uncharacterized protein</fullName>
    </submittedName>
</protein>